<dbReference type="InterPro" id="IPR002772">
    <property type="entry name" value="Glyco_hydro_3_C"/>
</dbReference>
<dbReference type="Pfam" id="PF01915">
    <property type="entry name" value="Glyco_hydro_3_C"/>
    <property type="match status" value="1"/>
</dbReference>
<dbReference type="InterPro" id="IPR051915">
    <property type="entry name" value="Cellulose_Degrad_GH3"/>
</dbReference>
<dbReference type="PRINTS" id="PR00133">
    <property type="entry name" value="GLHYDRLASE3"/>
</dbReference>
<proteinExistence type="inferred from homology"/>
<keyword evidence="6 11" id="KW-0326">Glycosidase</keyword>
<feature type="domain" description="Fibronectin type III-like" evidence="10">
    <location>
        <begin position="655"/>
        <end position="724"/>
    </location>
</feature>
<name>A0AAW8QZJ3_9ALTE</name>
<comment type="caution">
    <text evidence="11">The sequence shown here is derived from an EMBL/GenBank/DDBJ whole genome shotgun (WGS) entry which is preliminary data.</text>
</comment>
<dbReference type="InterPro" id="IPR036881">
    <property type="entry name" value="Glyco_hydro_3_C_sf"/>
</dbReference>
<dbReference type="FunFam" id="2.60.40.10:FF:000495">
    <property type="entry name" value="Periplasmic beta-glucosidase"/>
    <property type="match status" value="1"/>
</dbReference>
<evidence type="ECO:0000256" key="8">
    <source>
        <dbReference type="ARBA" id="ARBA00032194"/>
    </source>
</evidence>
<comment type="catalytic activity">
    <reaction evidence="1">
        <text>Hydrolysis of terminal, non-reducing beta-D-glucosyl residues with release of beta-D-glucose.</text>
        <dbReference type="EC" id="3.2.1.21"/>
    </reaction>
</comment>
<evidence type="ECO:0000256" key="9">
    <source>
        <dbReference type="ARBA" id="ARBA00032594"/>
    </source>
</evidence>
<dbReference type="Pfam" id="PF14310">
    <property type="entry name" value="Fn3-like"/>
    <property type="match status" value="1"/>
</dbReference>
<evidence type="ECO:0000256" key="2">
    <source>
        <dbReference type="ARBA" id="ARBA00005336"/>
    </source>
</evidence>
<accession>A0AAW8QZJ3</accession>
<dbReference type="GO" id="GO:0009251">
    <property type="term" value="P:glucan catabolic process"/>
    <property type="evidence" value="ECO:0007669"/>
    <property type="project" value="TreeGrafter"/>
</dbReference>
<dbReference type="PANTHER" id="PTHR30620">
    <property type="entry name" value="PERIPLASMIC BETA-GLUCOSIDASE-RELATED"/>
    <property type="match status" value="1"/>
</dbReference>
<evidence type="ECO:0000256" key="6">
    <source>
        <dbReference type="ARBA" id="ARBA00023295"/>
    </source>
</evidence>
<dbReference type="EC" id="3.2.1.21" evidence="3"/>
<dbReference type="EMBL" id="JAVRIE010000002">
    <property type="protein sequence ID" value="MDT0582035.1"/>
    <property type="molecule type" value="Genomic_DNA"/>
</dbReference>
<dbReference type="InterPro" id="IPR026891">
    <property type="entry name" value="Fn3-like"/>
</dbReference>
<dbReference type="InterPro" id="IPR001764">
    <property type="entry name" value="Glyco_hydro_3_N"/>
</dbReference>
<dbReference type="Gene3D" id="2.60.40.10">
    <property type="entry name" value="Immunoglobulins"/>
    <property type="match status" value="1"/>
</dbReference>
<evidence type="ECO:0000256" key="7">
    <source>
        <dbReference type="ARBA" id="ARBA00031448"/>
    </source>
</evidence>
<dbReference type="GO" id="GO:0008422">
    <property type="term" value="F:beta-glucosidase activity"/>
    <property type="evidence" value="ECO:0007669"/>
    <property type="project" value="UniProtKB-EC"/>
</dbReference>
<keyword evidence="5 11" id="KW-0378">Hydrolase</keyword>
<evidence type="ECO:0000313" key="11">
    <source>
        <dbReference type="EMBL" id="MDT0582035.1"/>
    </source>
</evidence>
<dbReference type="InterPro" id="IPR017853">
    <property type="entry name" value="GH"/>
</dbReference>
<dbReference type="SUPFAM" id="SSF52279">
    <property type="entry name" value="Beta-D-glucan exohydrolase, C-terminal domain"/>
    <property type="match status" value="1"/>
</dbReference>
<gene>
    <name evidence="11" type="primary">bglX</name>
    <name evidence="11" type="ORF">RM544_05765</name>
</gene>
<dbReference type="SMART" id="SM01217">
    <property type="entry name" value="Fn3_like"/>
    <property type="match status" value="1"/>
</dbReference>
<dbReference type="SUPFAM" id="SSF51445">
    <property type="entry name" value="(Trans)glycosidases"/>
    <property type="match status" value="1"/>
</dbReference>
<protein>
    <recommendedName>
        <fullName evidence="3">beta-glucosidase</fullName>
        <ecNumber evidence="3">3.2.1.21</ecNumber>
    </recommendedName>
    <alternativeName>
        <fullName evidence="9">Beta-D-glucoside glucohydrolase</fullName>
    </alternativeName>
    <alternativeName>
        <fullName evidence="7">Cellobiase</fullName>
    </alternativeName>
    <alternativeName>
        <fullName evidence="8">Gentiobiase</fullName>
    </alternativeName>
</protein>
<evidence type="ECO:0000259" key="10">
    <source>
        <dbReference type="SMART" id="SM01217"/>
    </source>
</evidence>
<keyword evidence="12" id="KW-1185">Reference proteome</keyword>
<dbReference type="PANTHER" id="PTHR30620:SF16">
    <property type="entry name" value="LYSOSOMAL BETA GLUCOSIDASE"/>
    <property type="match status" value="1"/>
</dbReference>
<evidence type="ECO:0000313" key="12">
    <source>
        <dbReference type="Proteomes" id="UP001249020"/>
    </source>
</evidence>
<dbReference type="AlphaFoldDB" id="A0AAW8QZJ3"/>
<dbReference type="InterPro" id="IPR036962">
    <property type="entry name" value="Glyco_hydro_3_N_sf"/>
</dbReference>
<reference evidence="11 12" key="1">
    <citation type="submission" date="2023-09" db="EMBL/GenBank/DDBJ databases">
        <authorList>
            <person name="Rey-Velasco X."/>
        </authorList>
    </citation>
    <scope>NUCLEOTIDE SEQUENCE [LARGE SCALE GENOMIC DNA]</scope>
    <source>
        <strain evidence="11 12">W409</strain>
    </source>
</reference>
<evidence type="ECO:0000256" key="4">
    <source>
        <dbReference type="ARBA" id="ARBA00022729"/>
    </source>
</evidence>
<organism evidence="11 12">
    <name type="scientific">Brumicola blandensis</name>
    <dbReference type="NCBI Taxonomy" id="3075611"/>
    <lineage>
        <taxon>Bacteria</taxon>
        <taxon>Pseudomonadati</taxon>
        <taxon>Pseudomonadota</taxon>
        <taxon>Gammaproteobacteria</taxon>
        <taxon>Alteromonadales</taxon>
        <taxon>Alteromonadaceae</taxon>
        <taxon>Brumicola</taxon>
    </lineage>
</organism>
<evidence type="ECO:0000256" key="1">
    <source>
        <dbReference type="ARBA" id="ARBA00000448"/>
    </source>
</evidence>
<sequence>MTNLSIENSKKTALGSDLGNDANNRIESLLNSLSLAQKIGQLNLIPIEGKPTSEHHALIAEGKVGSVLKSNGAAQNRALQEIAVSNGQVPLLFQEDVIHGYKTITPVPLAEAASWDLDLIQSSAAVAAREAAASGLHLTYAPMVDVSRDPRWGRILEGAGEDPFLGSLIAERRVLGFQATNTLQTENVLATVKHFAGYGAALAGRDYNIQDISERELREIHLPPFKAAIDAGVSSIMLAYTAYDGTPLTCNEFLVQDVLKGELGFQGLVMTDWETIPNLIKIGVAEDLKQATLMAISNNVDMDMTSNAYTLHLKALLDEDKISLDIIDESVRRVLRLKYTVGLFDDPYLYFDEQRETNELLKTENKQTALALSRKSMVLLENKNGILPLDSSNSNLTKIAVIGPFAKTKADLNGWWFAEGNPEDTISVFEGLDTALAGKIKLSYAQGVSIDKFTQSGADLIPEAIKTAEEADIAVVVLGEEYWMSGEGGGTASLHLPGLQEQLLEAIAFTGTPVVTVIVSGRPYVLTDIAKNSNALLQAWMPGTMGGKAVADILLGEYNPAGRLPVTFPYHSGQVPIYYNYKRTSHTFDAGENDLRYSTTYRDVQSEPLYCFGFGLSYSKFEYSNLRLSSQSMTLDSSIIVSVDVKNVSERQGIETVQLYIRDEVASVSRPFKELKDFAQVLLLPEQQQTIEFVIASDKLGFIGKNLSTVVENGEFTVFVGSDSSTNESLQFRLS</sequence>
<evidence type="ECO:0000256" key="3">
    <source>
        <dbReference type="ARBA" id="ARBA00012744"/>
    </source>
</evidence>
<evidence type="ECO:0000256" key="5">
    <source>
        <dbReference type="ARBA" id="ARBA00022801"/>
    </source>
</evidence>
<keyword evidence="4" id="KW-0732">Signal</keyword>
<dbReference type="Gene3D" id="3.40.50.1700">
    <property type="entry name" value="Glycoside hydrolase family 3 C-terminal domain"/>
    <property type="match status" value="1"/>
</dbReference>
<dbReference type="Proteomes" id="UP001249020">
    <property type="component" value="Unassembled WGS sequence"/>
</dbReference>
<dbReference type="InterPro" id="IPR013783">
    <property type="entry name" value="Ig-like_fold"/>
</dbReference>
<dbReference type="Pfam" id="PF00933">
    <property type="entry name" value="Glyco_hydro_3"/>
    <property type="match status" value="1"/>
</dbReference>
<dbReference type="Gene3D" id="3.20.20.300">
    <property type="entry name" value="Glycoside hydrolase, family 3, N-terminal domain"/>
    <property type="match status" value="1"/>
</dbReference>
<dbReference type="NCBIfam" id="NF011678">
    <property type="entry name" value="PRK15098.1"/>
    <property type="match status" value="1"/>
</dbReference>
<dbReference type="RefSeq" id="WP_311360823.1">
    <property type="nucleotide sequence ID" value="NZ_JAVRIE010000002.1"/>
</dbReference>
<comment type="similarity">
    <text evidence="2">Belongs to the glycosyl hydrolase 3 family.</text>
</comment>